<dbReference type="SMART" id="SM00559">
    <property type="entry name" value="Ku78"/>
    <property type="match status" value="1"/>
</dbReference>
<dbReference type="CDD" id="cd00789">
    <property type="entry name" value="KU_like"/>
    <property type="match status" value="1"/>
</dbReference>
<keyword evidence="2" id="KW-0227">DNA damage</keyword>
<keyword evidence="2" id="KW-0233">DNA recombination</keyword>
<dbReference type="EMBL" id="SZVO01000010">
    <property type="protein sequence ID" value="TKT90266.1"/>
    <property type="molecule type" value="Genomic_DNA"/>
</dbReference>
<dbReference type="PIRSF" id="PIRSF006493">
    <property type="entry name" value="Prok_Ku"/>
    <property type="match status" value="1"/>
</dbReference>
<dbReference type="Pfam" id="PF02735">
    <property type="entry name" value="Ku"/>
    <property type="match status" value="1"/>
</dbReference>
<evidence type="ECO:0000259" key="3">
    <source>
        <dbReference type="SMART" id="SM00559"/>
    </source>
</evidence>
<dbReference type="GO" id="GO:0006303">
    <property type="term" value="P:double-strand break repair via nonhomologous end joining"/>
    <property type="evidence" value="ECO:0007669"/>
    <property type="project" value="UniProtKB-UniRule"/>
</dbReference>
<dbReference type="HAMAP" id="MF_01875">
    <property type="entry name" value="Prokaryotic_Ku"/>
    <property type="match status" value="1"/>
</dbReference>
<evidence type="ECO:0000313" key="4">
    <source>
        <dbReference type="EMBL" id="TKT90266.1"/>
    </source>
</evidence>
<dbReference type="OrthoDB" id="9795084at2"/>
<gene>
    <name evidence="2" type="primary">ku</name>
    <name evidence="4" type="ORF">FDK13_21245</name>
</gene>
<feature type="domain" description="Ku" evidence="3">
    <location>
        <begin position="52"/>
        <end position="179"/>
    </location>
</feature>
<dbReference type="InterPro" id="IPR009187">
    <property type="entry name" value="Prok_Ku"/>
</dbReference>
<reference evidence="4 5" key="1">
    <citation type="submission" date="2019-05" db="EMBL/GenBank/DDBJ databases">
        <title>Dyadobacter AR-3-8 sp. nov., isolated from arctic soil.</title>
        <authorList>
            <person name="Chaudhary D.K."/>
        </authorList>
    </citation>
    <scope>NUCLEOTIDE SEQUENCE [LARGE SCALE GENOMIC DNA]</scope>
    <source>
        <strain evidence="4 5">AR-3-8</strain>
    </source>
</reference>
<dbReference type="InterPro" id="IPR006164">
    <property type="entry name" value="DNA_bd_Ku70/Ku80"/>
</dbReference>
<dbReference type="FunFam" id="2.40.290.10:FF:000004">
    <property type="entry name" value="Non-homologous end joining protein Ku"/>
    <property type="match status" value="1"/>
</dbReference>
<protein>
    <recommendedName>
        <fullName evidence="2">Non-homologous end joining protein Ku</fullName>
    </recommendedName>
</protein>
<evidence type="ECO:0000256" key="1">
    <source>
        <dbReference type="ARBA" id="ARBA00023125"/>
    </source>
</evidence>
<proteinExistence type="inferred from homology"/>
<dbReference type="RefSeq" id="WP_137342029.1">
    <property type="nucleotide sequence ID" value="NZ_BSQH01000004.1"/>
</dbReference>
<dbReference type="GO" id="GO:0006310">
    <property type="term" value="P:DNA recombination"/>
    <property type="evidence" value="ECO:0007669"/>
    <property type="project" value="UniProtKB-KW"/>
</dbReference>
<dbReference type="PANTHER" id="PTHR41251:SF1">
    <property type="entry name" value="NON-HOMOLOGOUS END JOINING PROTEIN KU"/>
    <property type="match status" value="1"/>
</dbReference>
<keyword evidence="2" id="KW-0234">DNA repair</keyword>
<evidence type="ECO:0000256" key="2">
    <source>
        <dbReference type="HAMAP-Rule" id="MF_01875"/>
    </source>
</evidence>
<dbReference type="Proteomes" id="UP000304900">
    <property type="component" value="Unassembled WGS sequence"/>
</dbReference>
<evidence type="ECO:0000313" key="5">
    <source>
        <dbReference type="Proteomes" id="UP000304900"/>
    </source>
</evidence>
<sequence>MRAIWTGAIGFGLVNIPVRLFSATQQSELDLDMLDKKDHANIKFQRVNANTGKEVDWENIVKGYKVDDNYVILEDEDFEKASPEQSKIIEIAEFVDESEIDSIYYETPYYLQPEKSGTRAYALLRDALKKTDKVGLGTYVLRNRESLVVIKPLDDILLLNKIRFHDEIRTTDELEIPDIKIKPAELKMAIHLIEQLTTDFDITRFKDSYTDKLLELIKAKAKGKKSTAAPMKIVHSRSSDLMAQLKASLESGKRKAS</sequence>
<comment type="function">
    <text evidence="2">With LigD forms a non-homologous end joining (NHEJ) DNA repair enzyme, which repairs dsDNA breaks with reduced fidelity. Binds linear dsDNA with 5'- and 3'- overhangs but not closed circular dsDNA nor ssDNA. Recruits and stimulates the ligase activity of LigD.</text>
</comment>
<name>A0A4U6D104_9BACT</name>
<dbReference type="AlphaFoldDB" id="A0A4U6D104"/>
<comment type="caution">
    <text evidence="4">The sequence shown here is derived from an EMBL/GenBank/DDBJ whole genome shotgun (WGS) entry which is preliminary data.</text>
</comment>
<dbReference type="GO" id="GO:0003690">
    <property type="term" value="F:double-stranded DNA binding"/>
    <property type="evidence" value="ECO:0007669"/>
    <property type="project" value="UniProtKB-UniRule"/>
</dbReference>
<dbReference type="PANTHER" id="PTHR41251">
    <property type="entry name" value="NON-HOMOLOGOUS END JOINING PROTEIN KU"/>
    <property type="match status" value="1"/>
</dbReference>
<dbReference type="NCBIfam" id="TIGR02772">
    <property type="entry name" value="Ku_bact"/>
    <property type="match status" value="1"/>
</dbReference>
<dbReference type="InterPro" id="IPR016194">
    <property type="entry name" value="SPOC-like_C_dom_sf"/>
</dbReference>
<comment type="similarity">
    <text evidence="2">Belongs to the prokaryotic Ku family.</text>
</comment>
<comment type="subunit">
    <text evidence="2">Homodimer. Interacts with LigD.</text>
</comment>
<keyword evidence="5" id="KW-1185">Reference proteome</keyword>
<organism evidence="4 5">
    <name type="scientific">Dyadobacter frigoris</name>
    <dbReference type="NCBI Taxonomy" id="2576211"/>
    <lineage>
        <taxon>Bacteria</taxon>
        <taxon>Pseudomonadati</taxon>
        <taxon>Bacteroidota</taxon>
        <taxon>Cytophagia</taxon>
        <taxon>Cytophagales</taxon>
        <taxon>Spirosomataceae</taxon>
        <taxon>Dyadobacter</taxon>
    </lineage>
</organism>
<accession>A0A4U6D104</accession>
<keyword evidence="1 2" id="KW-0238">DNA-binding</keyword>
<dbReference type="Gene3D" id="2.40.290.10">
    <property type="match status" value="1"/>
</dbReference>
<dbReference type="SUPFAM" id="SSF100939">
    <property type="entry name" value="SPOC domain-like"/>
    <property type="match status" value="1"/>
</dbReference>